<accession>A0A3P6U5U7</accession>
<evidence type="ECO:0000313" key="2">
    <source>
        <dbReference type="Proteomes" id="UP000271889"/>
    </source>
</evidence>
<dbReference type="OrthoDB" id="5793381at2759"/>
<dbReference type="Proteomes" id="UP000271889">
    <property type="component" value="Unassembled WGS sequence"/>
</dbReference>
<dbReference type="EMBL" id="UYRV01022688">
    <property type="protein sequence ID" value="VDK72071.1"/>
    <property type="molecule type" value="Genomic_DNA"/>
</dbReference>
<evidence type="ECO:0000313" key="1">
    <source>
        <dbReference type="EMBL" id="VDK72071.1"/>
    </source>
</evidence>
<protein>
    <recommendedName>
        <fullName evidence="3">DUF4440 domain-containing protein</fullName>
    </recommendedName>
</protein>
<reference evidence="1 2" key="1">
    <citation type="submission" date="2018-11" db="EMBL/GenBank/DDBJ databases">
        <authorList>
            <consortium name="Pathogen Informatics"/>
        </authorList>
    </citation>
    <scope>NUCLEOTIDE SEQUENCE [LARGE SCALE GENOMIC DNA]</scope>
</reference>
<sequence>MQKPLFDLFSWSCGNVFRSVTLIRPLSSIIHTQFLSKEGRGVPGNAFSEIKRHLLEEYDRQRGGTSMKSWSDEHYQMTEDYIIVDGHYKTETEKVGNMDGEFHMIWKKSNGKYLIKRNEYDEE</sequence>
<gene>
    <name evidence="1" type="ORF">CGOC_LOCUS6798</name>
</gene>
<proteinExistence type="predicted"/>
<evidence type="ECO:0008006" key="3">
    <source>
        <dbReference type="Google" id="ProtNLM"/>
    </source>
</evidence>
<organism evidence="1 2">
    <name type="scientific">Cylicostephanus goldi</name>
    <name type="common">Nematode worm</name>
    <dbReference type="NCBI Taxonomy" id="71465"/>
    <lineage>
        <taxon>Eukaryota</taxon>
        <taxon>Metazoa</taxon>
        <taxon>Ecdysozoa</taxon>
        <taxon>Nematoda</taxon>
        <taxon>Chromadorea</taxon>
        <taxon>Rhabditida</taxon>
        <taxon>Rhabditina</taxon>
        <taxon>Rhabditomorpha</taxon>
        <taxon>Strongyloidea</taxon>
        <taxon>Strongylidae</taxon>
        <taxon>Cylicostephanus</taxon>
    </lineage>
</organism>
<keyword evidence="2" id="KW-1185">Reference proteome</keyword>
<dbReference type="AlphaFoldDB" id="A0A3P6U5U7"/>
<name>A0A3P6U5U7_CYLGO</name>